<dbReference type="Gene3D" id="3.10.110.10">
    <property type="entry name" value="Ubiquitin Conjugating Enzyme"/>
    <property type="match status" value="1"/>
</dbReference>
<evidence type="ECO:0000256" key="3">
    <source>
        <dbReference type="SAM" id="Phobius"/>
    </source>
</evidence>
<dbReference type="EMBL" id="MU004240">
    <property type="protein sequence ID" value="KAF2665829.1"/>
    <property type="molecule type" value="Genomic_DNA"/>
</dbReference>
<keyword evidence="1" id="KW-0833">Ubl conjugation pathway</keyword>
<feature type="compositionally biased region" description="Polar residues" evidence="2">
    <location>
        <begin position="158"/>
        <end position="169"/>
    </location>
</feature>
<dbReference type="Pfam" id="PF00179">
    <property type="entry name" value="UQ_con"/>
    <property type="match status" value="1"/>
</dbReference>
<dbReference type="Proteomes" id="UP000799302">
    <property type="component" value="Unassembled WGS sequence"/>
</dbReference>
<evidence type="ECO:0000259" key="4">
    <source>
        <dbReference type="PROSITE" id="PS50127"/>
    </source>
</evidence>
<feature type="transmembrane region" description="Helical" evidence="3">
    <location>
        <begin position="249"/>
        <end position="267"/>
    </location>
</feature>
<feature type="domain" description="UBC core" evidence="4">
    <location>
        <begin position="5"/>
        <end position="155"/>
    </location>
</feature>
<organism evidence="5 6">
    <name type="scientific">Microthyrium microscopicum</name>
    <dbReference type="NCBI Taxonomy" id="703497"/>
    <lineage>
        <taxon>Eukaryota</taxon>
        <taxon>Fungi</taxon>
        <taxon>Dikarya</taxon>
        <taxon>Ascomycota</taxon>
        <taxon>Pezizomycotina</taxon>
        <taxon>Dothideomycetes</taxon>
        <taxon>Dothideomycetes incertae sedis</taxon>
        <taxon>Microthyriales</taxon>
        <taxon>Microthyriaceae</taxon>
        <taxon>Microthyrium</taxon>
    </lineage>
</organism>
<evidence type="ECO:0000313" key="6">
    <source>
        <dbReference type="Proteomes" id="UP000799302"/>
    </source>
</evidence>
<dbReference type="OrthoDB" id="1158011at2759"/>
<dbReference type="AlphaFoldDB" id="A0A6A6U0H9"/>
<dbReference type="SMART" id="SM00212">
    <property type="entry name" value="UBCc"/>
    <property type="match status" value="1"/>
</dbReference>
<evidence type="ECO:0000256" key="1">
    <source>
        <dbReference type="ARBA" id="ARBA00022786"/>
    </source>
</evidence>
<dbReference type="PROSITE" id="PS50127">
    <property type="entry name" value="UBC_2"/>
    <property type="match status" value="1"/>
</dbReference>
<dbReference type="FunFam" id="3.10.110.10:FF:000058">
    <property type="entry name" value="Ubiquitin-conjugating enzyme E2 6"/>
    <property type="match status" value="1"/>
</dbReference>
<feature type="region of interest" description="Disordered" evidence="2">
    <location>
        <begin position="150"/>
        <end position="173"/>
    </location>
</feature>
<keyword evidence="3" id="KW-1133">Transmembrane helix</keyword>
<name>A0A6A6U0H9_9PEZI</name>
<gene>
    <name evidence="5" type="ORF">BT63DRAFT_428775</name>
</gene>
<dbReference type="InterPro" id="IPR016135">
    <property type="entry name" value="UBQ-conjugating_enzyme/RWD"/>
</dbReference>
<keyword evidence="6" id="KW-1185">Reference proteome</keyword>
<dbReference type="InterPro" id="IPR000608">
    <property type="entry name" value="UBC"/>
</dbReference>
<keyword evidence="3" id="KW-0472">Membrane</keyword>
<evidence type="ECO:0000256" key="2">
    <source>
        <dbReference type="SAM" id="MobiDB-lite"/>
    </source>
</evidence>
<protein>
    <submittedName>
        <fullName evidence="5">UBC-like protein</fullName>
    </submittedName>
</protein>
<dbReference type="CDD" id="cd23799">
    <property type="entry name" value="UBCc_UBE2J"/>
    <property type="match status" value="1"/>
</dbReference>
<accession>A0A6A6U0H9</accession>
<reference evidence="5" key="1">
    <citation type="journal article" date="2020" name="Stud. Mycol.">
        <title>101 Dothideomycetes genomes: a test case for predicting lifestyles and emergence of pathogens.</title>
        <authorList>
            <person name="Haridas S."/>
            <person name="Albert R."/>
            <person name="Binder M."/>
            <person name="Bloem J."/>
            <person name="Labutti K."/>
            <person name="Salamov A."/>
            <person name="Andreopoulos B."/>
            <person name="Baker S."/>
            <person name="Barry K."/>
            <person name="Bills G."/>
            <person name="Bluhm B."/>
            <person name="Cannon C."/>
            <person name="Castanera R."/>
            <person name="Culley D."/>
            <person name="Daum C."/>
            <person name="Ezra D."/>
            <person name="Gonzalez J."/>
            <person name="Henrissat B."/>
            <person name="Kuo A."/>
            <person name="Liang C."/>
            <person name="Lipzen A."/>
            <person name="Lutzoni F."/>
            <person name="Magnuson J."/>
            <person name="Mondo S."/>
            <person name="Nolan M."/>
            <person name="Ohm R."/>
            <person name="Pangilinan J."/>
            <person name="Park H.-J."/>
            <person name="Ramirez L."/>
            <person name="Alfaro M."/>
            <person name="Sun H."/>
            <person name="Tritt A."/>
            <person name="Yoshinaga Y."/>
            <person name="Zwiers L.-H."/>
            <person name="Turgeon B."/>
            <person name="Goodwin S."/>
            <person name="Spatafora J."/>
            <person name="Crous P."/>
            <person name="Grigoriev I."/>
        </authorList>
    </citation>
    <scope>NUCLEOTIDE SEQUENCE</scope>
    <source>
        <strain evidence="5">CBS 115976</strain>
    </source>
</reference>
<proteinExistence type="predicted"/>
<dbReference type="PANTHER" id="PTHR24067">
    <property type="entry name" value="UBIQUITIN-CONJUGATING ENZYME E2"/>
    <property type="match status" value="1"/>
</dbReference>
<dbReference type="SUPFAM" id="SSF54495">
    <property type="entry name" value="UBC-like"/>
    <property type="match status" value="1"/>
</dbReference>
<keyword evidence="3" id="KW-0812">Transmembrane</keyword>
<dbReference type="InterPro" id="IPR050113">
    <property type="entry name" value="Ub_conjugating_enzyme"/>
</dbReference>
<evidence type="ECO:0000313" key="5">
    <source>
        <dbReference type="EMBL" id="KAF2665829.1"/>
    </source>
</evidence>
<sequence length="277" mass="30402">MASNAAIKRLTREYAAIQQNPPEYIVAHPSESNILEWHYILTGPPNTPYEGGQYWGTLTFPPDYPFNPPAIRMLTASGRFQSNTRLCLSISDFHPKSFNPAWSVSTILIGLMSFMTGEEMTTGSIRASEMERRITAAKTRWFNSTGNGSSLRKIPGVSGTQGPSSTSLRTGDGGARFRAEWPEIDAENWKWMEERRVDPATGNVVKPSSTQTCAPGARALPILNSTPGAVVEGAQVARNAGQGFIRRNIGLVIFFGFMVYAVASRLLSEGRSMHQEL</sequence>